<dbReference type="EMBL" id="JAUKUD010000001">
    <property type="protein sequence ID" value="KAK0753138.1"/>
    <property type="molecule type" value="Genomic_DNA"/>
</dbReference>
<sequence>MLYWTSILCTAGRMVACRTFPLDDPSFVVPRCFHLASLLSPPSRSNKIAGWHVAMRKGGGASLRWDLGCMERMDTQHVGLITRFVSSPSDGSATSRLPCCSFASLGTSCHVGVCHSFLAHFIDDRIHRTLLAFTPRIKARTDLRVPTASYQVSVLFCAACRSYYPVPSTQVLYTVYVAVQASAAHQFPRRIFPIGTAWNMASLHHVNAEPADVIIRKLQPPTPMSIWAHVRDEHAVLFFYRKKTRASILPSLRAHECRSWCHALYSSIR</sequence>
<evidence type="ECO:0000313" key="2">
    <source>
        <dbReference type="Proteomes" id="UP001172155"/>
    </source>
</evidence>
<reference evidence="1" key="1">
    <citation type="submission" date="2023-06" db="EMBL/GenBank/DDBJ databases">
        <title>Genome-scale phylogeny and comparative genomics of the fungal order Sordariales.</title>
        <authorList>
            <consortium name="Lawrence Berkeley National Laboratory"/>
            <person name="Hensen N."/>
            <person name="Bonometti L."/>
            <person name="Westerberg I."/>
            <person name="Brannstrom I.O."/>
            <person name="Guillou S."/>
            <person name="Cros-Aarteil S."/>
            <person name="Calhoun S."/>
            <person name="Haridas S."/>
            <person name="Kuo A."/>
            <person name="Mondo S."/>
            <person name="Pangilinan J."/>
            <person name="Riley R."/>
            <person name="LaButti K."/>
            <person name="Andreopoulos B."/>
            <person name="Lipzen A."/>
            <person name="Chen C."/>
            <person name="Yanf M."/>
            <person name="Daum C."/>
            <person name="Ng V."/>
            <person name="Clum A."/>
            <person name="Steindorff A."/>
            <person name="Ohm R."/>
            <person name="Martin F."/>
            <person name="Silar P."/>
            <person name="Natvig D."/>
            <person name="Lalanne C."/>
            <person name="Gautier V."/>
            <person name="Ament-velasquez S.L."/>
            <person name="Kruys A."/>
            <person name="Hutchinson M.I."/>
            <person name="Powell A.J."/>
            <person name="Barry K."/>
            <person name="Miller A.N."/>
            <person name="Grigoriev I.V."/>
            <person name="Debuchy R."/>
            <person name="Gladieux P."/>
            <person name="Thoren M.H."/>
            <person name="Johannesson H."/>
        </authorList>
    </citation>
    <scope>NUCLEOTIDE SEQUENCE</scope>
    <source>
        <strain evidence="1">SMH3187-1</strain>
    </source>
</reference>
<keyword evidence="2" id="KW-1185">Reference proteome</keyword>
<comment type="caution">
    <text evidence="1">The sequence shown here is derived from an EMBL/GenBank/DDBJ whole genome shotgun (WGS) entry which is preliminary data.</text>
</comment>
<proteinExistence type="predicted"/>
<dbReference type="AlphaFoldDB" id="A0AA40F8F8"/>
<dbReference type="Proteomes" id="UP001172155">
    <property type="component" value="Unassembled WGS sequence"/>
</dbReference>
<protein>
    <submittedName>
        <fullName evidence="1">Uncharacterized protein</fullName>
    </submittedName>
</protein>
<organism evidence="1 2">
    <name type="scientific">Schizothecium vesticola</name>
    <dbReference type="NCBI Taxonomy" id="314040"/>
    <lineage>
        <taxon>Eukaryota</taxon>
        <taxon>Fungi</taxon>
        <taxon>Dikarya</taxon>
        <taxon>Ascomycota</taxon>
        <taxon>Pezizomycotina</taxon>
        <taxon>Sordariomycetes</taxon>
        <taxon>Sordariomycetidae</taxon>
        <taxon>Sordariales</taxon>
        <taxon>Schizotheciaceae</taxon>
        <taxon>Schizothecium</taxon>
    </lineage>
</organism>
<accession>A0AA40F8F8</accession>
<gene>
    <name evidence="1" type="ORF">B0T18DRAFT_7327</name>
</gene>
<evidence type="ECO:0000313" key="1">
    <source>
        <dbReference type="EMBL" id="KAK0753138.1"/>
    </source>
</evidence>
<name>A0AA40F8F8_9PEZI</name>